<reference evidence="2 3" key="1">
    <citation type="submission" date="2015-09" db="EMBL/GenBank/DDBJ databases">
        <title>Genome sequence, genome mining and natural product profiling of a biocontrol bacterium Streptomyces malaysiensis F913.</title>
        <authorList>
            <person name="Xu Y."/>
            <person name="Wei J."/>
            <person name="Xie J."/>
            <person name="Li T."/>
            <person name="Zhou Z."/>
        </authorList>
    </citation>
    <scope>NUCLEOTIDE SEQUENCE [LARGE SCALE GENOMIC DNA]</scope>
    <source>
        <strain evidence="2 3">F913</strain>
    </source>
</reference>
<dbReference type="Pfam" id="PF13577">
    <property type="entry name" value="SnoaL_4"/>
    <property type="match status" value="1"/>
</dbReference>
<dbReference type="InterPro" id="IPR032710">
    <property type="entry name" value="NTF2-like_dom_sf"/>
</dbReference>
<dbReference type="CDD" id="cd00531">
    <property type="entry name" value="NTF2_like"/>
    <property type="match status" value="1"/>
</dbReference>
<protein>
    <recommendedName>
        <fullName evidence="1">SnoaL-like domain-containing protein</fullName>
    </recommendedName>
</protein>
<dbReference type="EMBL" id="LJIW01000002">
    <property type="protein sequence ID" value="PNG93267.1"/>
    <property type="molecule type" value="Genomic_DNA"/>
</dbReference>
<dbReference type="Proteomes" id="UP000236520">
    <property type="component" value="Unassembled WGS sequence"/>
</dbReference>
<dbReference type="Gene3D" id="3.10.450.50">
    <property type="match status" value="1"/>
</dbReference>
<evidence type="ECO:0000313" key="2">
    <source>
        <dbReference type="EMBL" id="PNG93267.1"/>
    </source>
</evidence>
<organism evidence="2 3">
    <name type="scientific">Streptomyces malaysiensis</name>
    <dbReference type="NCBI Taxonomy" id="92644"/>
    <lineage>
        <taxon>Bacteria</taxon>
        <taxon>Bacillati</taxon>
        <taxon>Actinomycetota</taxon>
        <taxon>Actinomycetes</taxon>
        <taxon>Kitasatosporales</taxon>
        <taxon>Streptomycetaceae</taxon>
        <taxon>Streptomyces</taxon>
        <taxon>Streptomyces violaceusniger group</taxon>
    </lineage>
</organism>
<dbReference type="RefSeq" id="WP_102937430.1">
    <property type="nucleotide sequence ID" value="NZ_JBEXUO010000035.1"/>
</dbReference>
<sequence>MSDDRGEIQDLNSRYAIAFDSGRLDESVDCWAEDGILDETETGFGLFEGREAIRAFFRDNLMANSTNVVHMMFNHLITSIDGDHGEGSVHCLVEIVKTDGSYARAHVKYNDRYVRVAGRWKFASRVITSSFPHEALTS</sequence>
<dbReference type="SUPFAM" id="SSF54427">
    <property type="entry name" value="NTF2-like"/>
    <property type="match status" value="1"/>
</dbReference>
<dbReference type="AlphaFoldDB" id="A0A2J7YZ22"/>
<evidence type="ECO:0000313" key="3">
    <source>
        <dbReference type="Proteomes" id="UP000236520"/>
    </source>
</evidence>
<name>A0A2J7YZ22_STRMQ</name>
<accession>A0A2J7YZ22</accession>
<feature type="domain" description="SnoaL-like" evidence="1">
    <location>
        <begin position="3"/>
        <end position="125"/>
    </location>
</feature>
<proteinExistence type="predicted"/>
<evidence type="ECO:0000259" key="1">
    <source>
        <dbReference type="Pfam" id="PF13577"/>
    </source>
</evidence>
<comment type="caution">
    <text evidence="2">The sequence shown here is derived from an EMBL/GenBank/DDBJ whole genome shotgun (WGS) entry which is preliminary data.</text>
</comment>
<dbReference type="InterPro" id="IPR037401">
    <property type="entry name" value="SnoaL-like"/>
</dbReference>
<gene>
    <name evidence="2" type="ORF">SMF913_28732</name>
</gene>
<keyword evidence="3" id="KW-1185">Reference proteome</keyword>